<dbReference type="PANTHER" id="PTHR33384:SF17">
    <property type="entry name" value="VQ DOMAIN-CONTAINING PROTEIN"/>
    <property type="match status" value="1"/>
</dbReference>
<dbReference type="OrthoDB" id="646413at2759"/>
<sequence length="135" mass="14985">MHHIATKSNLVDSDLETNQPGFKDNNGLPLCPKPRRLEPAIPSFLVPLRCAHHIHSQSSGDSRSEVLNIIEGKNVEARDCFSSGCYPSCYSGSPPGRTENPLVHDMYFLHQMEIRSSFSRTNLSDKFNLTSASPT</sequence>
<name>A0A5D3CKV6_CUCMM</name>
<dbReference type="EMBL" id="SSTE01023086">
    <property type="protein sequence ID" value="KAA0025640.1"/>
    <property type="molecule type" value="Genomic_DNA"/>
</dbReference>
<feature type="region of interest" description="Disordered" evidence="1">
    <location>
        <begin position="1"/>
        <end position="29"/>
    </location>
</feature>
<proteinExistence type="predicted"/>
<dbReference type="PANTHER" id="PTHR33384">
    <property type="entry name" value="EXPRESSED PROTEIN"/>
    <property type="match status" value="1"/>
</dbReference>
<comment type="caution">
    <text evidence="3">The sequence shown here is derived from an EMBL/GenBank/DDBJ whole genome shotgun (WGS) entry which is preliminary data.</text>
</comment>
<feature type="compositionally biased region" description="Polar residues" evidence="1">
    <location>
        <begin position="1"/>
        <end position="20"/>
    </location>
</feature>
<dbReference type="AlphaFoldDB" id="A0A5D3CKV6"/>
<dbReference type="Proteomes" id="UP000321947">
    <property type="component" value="Unassembled WGS sequence"/>
</dbReference>
<evidence type="ECO:0000313" key="4">
    <source>
        <dbReference type="Proteomes" id="UP000321393"/>
    </source>
</evidence>
<evidence type="ECO:0000313" key="2">
    <source>
        <dbReference type="EMBL" id="KAA0025640.1"/>
    </source>
</evidence>
<reference evidence="4 5" key="1">
    <citation type="submission" date="2019-08" db="EMBL/GenBank/DDBJ databases">
        <title>Draft genome sequences of two oriental melons (Cucumis melo L. var makuwa).</title>
        <authorList>
            <person name="Kwon S.-Y."/>
        </authorList>
    </citation>
    <scope>NUCLEOTIDE SEQUENCE [LARGE SCALE GENOMIC DNA]</scope>
    <source>
        <strain evidence="5">cv. Chang Bougi</strain>
        <strain evidence="4">cv. SW 3</strain>
        <tissue evidence="3">Leaf</tissue>
    </source>
</reference>
<gene>
    <name evidence="3" type="ORF">E5676_scaffold255G00940</name>
    <name evidence="2" type="ORF">E6C27_scaffold253G001330</name>
</gene>
<dbReference type="EMBL" id="SSTD01010113">
    <property type="protein sequence ID" value="TYK12513.1"/>
    <property type="molecule type" value="Genomic_DNA"/>
</dbReference>
<dbReference type="Proteomes" id="UP000321393">
    <property type="component" value="Unassembled WGS sequence"/>
</dbReference>
<evidence type="ECO:0000256" key="1">
    <source>
        <dbReference type="SAM" id="MobiDB-lite"/>
    </source>
</evidence>
<organism evidence="3 5">
    <name type="scientific">Cucumis melo var. makuwa</name>
    <name type="common">Oriental melon</name>
    <dbReference type="NCBI Taxonomy" id="1194695"/>
    <lineage>
        <taxon>Eukaryota</taxon>
        <taxon>Viridiplantae</taxon>
        <taxon>Streptophyta</taxon>
        <taxon>Embryophyta</taxon>
        <taxon>Tracheophyta</taxon>
        <taxon>Spermatophyta</taxon>
        <taxon>Magnoliopsida</taxon>
        <taxon>eudicotyledons</taxon>
        <taxon>Gunneridae</taxon>
        <taxon>Pentapetalae</taxon>
        <taxon>rosids</taxon>
        <taxon>fabids</taxon>
        <taxon>Cucurbitales</taxon>
        <taxon>Cucurbitaceae</taxon>
        <taxon>Benincaseae</taxon>
        <taxon>Cucumis</taxon>
    </lineage>
</organism>
<protein>
    <submittedName>
        <fullName evidence="3">Uncharacterized protein</fullName>
    </submittedName>
</protein>
<evidence type="ECO:0000313" key="5">
    <source>
        <dbReference type="Proteomes" id="UP000321947"/>
    </source>
</evidence>
<accession>A0A5D3CKV6</accession>
<evidence type="ECO:0000313" key="3">
    <source>
        <dbReference type="EMBL" id="TYK12513.1"/>
    </source>
</evidence>